<dbReference type="SUPFAM" id="SSF56112">
    <property type="entry name" value="Protein kinase-like (PK-like)"/>
    <property type="match status" value="1"/>
</dbReference>
<evidence type="ECO:0000256" key="4">
    <source>
        <dbReference type="ARBA" id="ARBA00022527"/>
    </source>
</evidence>
<dbReference type="InterPro" id="IPR038357">
    <property type="entry name" value="KEN_sf"/>
</dbReference>
<dbReference type="SMART" id="SM00220">
    <property type="entry name" value="S_TKc"/>
    <property type="match status" value="1"/>
</dbReference>
<keyword evidence="4" id="KW-0723">Serine/threonine-protein kinase</keyword>
<organism evidence="23 24">
    <name type="scientific">Megalurothrips usitatus</name>
    <name type="common">bean blossom thrips</name>
    <dbReference type="NCBI Taxonomy" id="439358"/>
    <lineage>
        <taxon>Eukaryota</taxon>
        <taxon>Metazoa</taxon>
        <taxon>Ecdysozoa</taxon>
        <taxon>Arthropoda</taxon>
        <taxon>Hexapoda</taxon>
        <taxon>Insecta</taxon>
        <taxon>Pterygota</taxon>
        <taxon>Neoptera</taxon>
        <taxon>Paraneoptera</taxon>
        <taxon>Thysanoptera</taxon>
        <taxon>Terebrantia</taxon>
        <taxon>Thripoidea</taxon>
        <taxon>Thripidae</taxon>
        <taxon>Megalurothrips</taxon>
    </lineage>
</organism>
<dbReference type="Proteomes" id="UP001075354">
    <property type="component" value="Chromosome 5"/>
</dbReference>
<proteinExistence type="predicted"/>
<evidence type="ECO:0000256" key="18">
    <source>
        <dbReference type="ARBA" id="ARBA00048679"/>
    </source>
</evidence>
<comment type="catalytic activity">
    <reaction evidence="18">
        <text>L-seryl-[protein] + ATP = O-phospho-L-seryl-[protein] + ADP + H(+)</text>
        <dbReference type="Rhea" id="RHEA:17989"/>
        <dbReference type="Rhea" id="RHEA-COMP:9863"/>
        <dbReference type="Rhea" id="RHEA-COMP:11604"/>
        <dbReference type="ChEBI" id="CHEBI:15378"/>
        <dbReference type="ChEBI" id="CHEBI:29999"/>
        <dbReference type="ChEBI" id="CHEBI:30616"/>
        <dbReference type="ChEBI" id="CHEBI:83421"/>
        <dbReference type="ChEBI" id="CHEBI:456216"/>
        <dbReference type="EC" id="2.7.11.1"/>
    </reaction>
</comment>
<keyword evidence="12" id="KW-0256">Endoplasmic reticulum</keyword>
<dbReference type="PANTHER" id="PTHR13954:SF6">
    <property type="entry name" value="NON-SPECIFIC SERINE_THREONINE PROTEIN KINASE"/>
    <property type="match status" value="1"/>
</dbReference>
<evidence type="ECO:0000313" key="24">
    <source>
        <dbReference type="Proteomes" id="UP001075354"/>
    </source>
</evidence>
<evidence type="ECO:0000259" key="21">
    <source>
        <dbReference type="PROSITE" id="PS50011"/>
    </source>
</evidence>
<feature type="region of interest" description="Disordered" evidence="19">
    <location>
        <begin position="1055"/>
        <end position="1098"/>
    </location>
</feature>
<keyword evidence="14" id="KW-1133">Transmembrane helix</keyword>
<dbReference type="GO" id="GO:0006397">
    <property type="term" value="P:mRNA processing"/>
    <property type="evidence" value="ECO:0007669"/>
    <property type="project" value="InterPro"/>
</dbReference>
<keyword evidence="11" id="KW-0378">Hydrolase</keyword>
<dbReference type="Gene3D" id="2.130.10.10">
    <property type="entry name" value="YVTN repeat-like/Quinoprotein amine dehydrogenase"/>
    <property type="match status" value="1"/>
</dbReference>
<evidence type="ECO:0000256" key="10">
    <source>
        <dbReference type="ARBA" id="ARBA00022777"/>
    </source>
</evidence>
<reference evidence="23" key="1">
    <citation type="submission" date="2022-12" db="EMBL/GenBank/DDBJ databases">
        <title>Chromosome-level genome assembly of the bean flower thrips Megalurothrips usitatus.</title>
        <authorList>
            <person name="Ma L."/>
            <person name="Liu Q."/>
            <person name="Li H."/>
            <person name="Cai W."/>
        </authorList>
    </citation>
    <scope>NUCLEOTIDE SEQUENCE</scope>
    <source>
        <strain evidence="23">Cailab_2022a</strain>
    </source>
</reference>
<dbReference type="EC" id="2.7.11.1" evidence="3"/>
<dbReference type="CDD" id="cd13982">
    <property type="entry name" value="STKc_IRE1"/>
    <property type="match status" value="1"/>
</dbReference>
<feature type="domain" description="KEN" evidence="22">
    <location>
        <begin position="802"/>
        <end position="931"/>
    </location>
</feature>
<dbReference type="GO" id="GO:0005524">
    <property type="term" value="F:ATP binding"/>
    <property type="evidence" value="ECO:0007669"/>
    <property type="project" value="UniProtKB-KW"/>
</dbReference>
<evidence type="ECO:0000256" key="6">
    <source>
        <dbReference type="ARBA" id="ARBA00022679"/>
    </source>
</evidence>
<evidence type="ECO:0000256" key="5">
    <source>
        <dbReference type="ARBA" id="ARBA00022553"/>
    </source>
</evidence>
<protein>
    <recommendedName>
        <fullName evidence="3">non-specific serine/threonine protein kinase</fullName>
        <ecNumber evidence="3">2.7.11.1</ecNumber>
    </recommendedName>
</protein>
<dbReference type="PROSITE" id="PS50011">
    <property type="entry name" value="PROTEIN_KINASE_DOM"/>
    <property type="match status" value="1"/>
</dbReference>
<keyword evidence="13" id="KW-0067">ATP-binding</keyword>
<comment type="caution">
    <text evidence="23">The sequence shown here is derived from an EMBL/GenBank/DDBJ whole genome shotgun (WGS) entry which is preliminary data.</text>
</comment>
<feature type="compositionally biased region" description="Basic and acidic residues" evidence="19">
    <location>
        <begin position="992"/>
        <end position="1001"/>
    </location>
</feature>
<evidence type="ECO:0000256" key="17">
    <source>
        <dbReference type="ARBA" id="ARBA00047899"/>
    </source>
</evidence>
<dbReference type="GO" id="GO:0004521">
    <property type="term" value="F:RNA endonuclease activity"/>
    <property type="evidence" value="ECO:0007669"/>
    <property type="project" value="InterPro"/>
</dbReference>
<evidence type="ECO:0000256" key="9">
    <source>
        <dbReference type="ARBA" id="ARBA00022741"/>
    </source>
</evidence>
<dbReference type="Pfam" id="PF00069">
    <property type="entry name" value="Pkinase"/>
    <property type="match status" value="1"/>
</dbReference>
<dbReference type="PROSITE" id="PS51392">
    <property type="entry name" value="KEN"/>
    <property type="match status" value="1"/>
</dbReference>
<dbReference type="GO" id="GO:0004674">
    <property type="term" value="F:protein serine/threonine kinase activity"/>
    <property type="evidence" value="ECO:0007669"/>
    <property type="project" value="UniProtKB-KW"/>
</dbReference>
<dbReference type="SUPFAM" id="SSF50998">
    <property type="entry name" value="Quinoprotein alcohol dehydrogenase-like"/>
    <property type="match status" value="1"/>
</dbReference>
<dbReference type="Gene3D" id="1.20.1440.180">
    <property type="entry name" value="KEN domain"/>
    <property type="match status" value="1"/>
</dbReference>
<comment type="subcellular location">
    <subcellularLocation>
        <location evidence="2">Endoplasmic reticulum membrane</location>
        <topology evidence="2">Single-pass type I membrane protein</topology>
    </subcellularLocation>
</comment>
<dbReference type="AlphaFoldDB" id="A0AAV7XT59"/>
<dbReference type="Gene3D" id="1.10.510.10">
    <property type="entry name" value="Transferase(Phosphotransferase) domain 1"/>
    <property type="match status" value="1"/>
</dbReference>
<evidence type="ECO:0000256" key="1">
    <source>
        <dbReference type="ARBA" id="ARBA00001946"/>
    </source>
</evidence>
<dbReference type="InterPro" id="IPR011047">
    <property type="entry name" value="Quinoprotein_ADH-like_sf"/>
</dbReference>
<evidence type="ECO:0000313" key="23">
    <source>
        <dbReference type="EMBL" id="KAJ1527942.1"/>
    </source>
</evidence>
<dbReference type="Pfam" id="PF06479">
    <property type="entry name" value="Ribonuc_2-5A"/>
    <property type="match status" value="1"/>
</dbReference>
<dbReference type="EMBL" id="JAPTSV010000005">
    <property type="protein sequence ID" value="KAJ1527942.1"/>
    <property type="molecule type" value="Genomic_DNA"/>
</dbReference>
<keyword evidence="5" id="KW-0597">Phosphoprotein</keyword>
<dbReference type="Gene3D" id="3.30.200.20">
    <property type="entry name" value="Phosphorylase Kinase, domain 1"/>
    <property type="match status" value="1"/>
</dbReference>
<keyword evidence="9" id="KW-0547">Nucleotide-binding</keyword>
<feature type="chain" id="PRO_5043709307" description="non-specific serine/threonine protein kinase" evidence="20">
    <location>
        <begin position="25"/>
        <end position="1098"/>
    </location>
</feature>
<evidence type="ECO:0000256" key="14">
    <source>
        <dbReference type="ARBA" id="ARBA00022989"/>
    </source>
</evidence>
<feature type="region of interest" description="Disordered" evidence="19">
    <location>
        <begin position="329"/>
        <end position="357"/>
    </location>
</feature>
<keyword evidence="15" id="KW-0472">Membrane</keyword>
<feature type="compositionally biased region" description="Polar residues" evidence="19">
    <location>
        <begin position="341"/>
        <end position="352"/>
    </location>
</feature>
<dbReference type="GO" id="GO:0036498">
    <property type="term" value="P:IRE1-mediated unfolded protein response"/>
    <property type="evidence" value="ECO:0007669"/>
    <property type="project" value="TreeGrafter"/>
</dbReference>
<dbReference type="GO" id="GO:0051082">
    <property type="term" value="F:unfolded protein binding"/>
    <property type="evidence" value="ECO:0007669"/>
    <property type="project" value="TreeGrafter"/>
</dbReference>
<dbReference type="SMART" id="SM00580">
    <property type="entry name" value="PUG"/>
    <property type="match status" value="1"/>
</dbReference>
<evidence type="ECO:0000256" key="16">
    <source>
        <dbReference type="ARBA" id="ARBA00023268"/>
    </source>
</evidence>
<evidence type="ECO:0000256" key="12">
    <source>
        <dbReference type="ARBA" id="ARBA00022824"/>
    </source>
</evidence>
<dbReference type="InterPro" id="IPR000719">
    <property type="entry name" value="Prot_kinase_dom"/>
</dbReference>
<dbReference type="InterPro" id="IPR008271">
    <property type="entry name" value="Ser/Thr_kinase_AS"/>
</dbReference>
<keyword evidence="10" id="KW-0418">Kinase</keyword>
<dbReference type="GO" id="GO:0070059">
    <property type="term" value="P:intrinsic apoptotic signaling pathway in response to endoplasmic reticulum stress"/>
    <property type="evidence" value="ECO:0007669"/>
    <property type="project" value="TreeGrafter"/>
</dbReference>
<dbReference type="CDD" id="cd09769">
    <property type="entry name" value="Luminal_IRE1"/>
    <property type="match status" value="1"/>
</dbReference>
<keyword evidence="6" id="KW-0808">Transferase</keyword>
<name>A0AAV7XT59_9NEOP</name>
<dbReference type="FunFam" id="1.20.1440.180:FF:000001">
    <property type="entry name" value="Serine/threonine-protein kinase/endoribonuclease IRE1"/>
    <property type="match status" value="1"/>
</dbReference>
<feature type="signal peptide" evidence="20">
    <location>
        <begin position="1"/>
        <end position="24"/>
    </location>
</feature>
<dbReference type="InterPro" id="IPR011009">
    <property type="entry name" value="Kinase-like_dom_sf"/>
</dbReference>
<dbReference type="PANTHER" id="PTHR13954">
    <property type="entry name" value="IRE1-RELATED"/>
    <property type="match status" value="1"/>
</dbReference>
<dbReference type="GO" id="GO:1990604">
    <property type="term" value="C:IRE1-TRAF2-ASK1 complex"/>
    <property type="evidence" value="ECO:0007669"/>
    <property type="project" value="TreeGrafter"/>
</dbReference>
<dbReference type="InterPro" id="IPR010513">
    <property type="entry name" value="KEN_dom"/>
</dbReference>
<keyword evidence="8 20" id="KW-0732">Signal</keyword>
<feature type="domain" description="Protein kinase" evidence="21">
    <location>
        <begin position="538"/>
        <end position="799"/>
    </location>
</feature>
<dbReference type="CDD" id="cd10422">
    <property type="entry name" value="RNase_Ire1"/>
    <property type="match status" value="1"/>
</dbReference>
<evidence type="ECO:0000256" key="8">
    <source>
        <dbReference type="ARBA" id="ARBA00022729"/>
    </source>
</evidence>
<sequence length="1098" mass="122620">MARNFGILILTLTVIAQLEGKASSAASSSTSLVREHQDYKFLLLSTLDGSLYSVDRYTGTIQWQLKDEPVVKVPLDSTKAVTPIFLPDPKDGSLYVLGGSEALKKLPFTIPQLVAQSPCRSSDGILYTGKKMDTWFSVDAKTGEKQPVLSSAGDLVCPISNSDSSSFYIGRTEYNIIMLDSKQKERKWNVTFFDYSANAMDSELLGNYEMVHFMGSSSGRVVTMDRRTHSHLWSNKFGSPVIGVYILDSDGLISCPFTSVAEGTLDALEDQLKSTTKSTWLDADQLKLKSTLYVGEHPYGLYALPSLVDQSVATVNHLHFGALLIEGPDEAPAVDSDDTPHNTGQPTKNPALSNLEHPLPSNNAIDVSPSFPLIILGYYQTPSYSDAVVPDNPKSKAMIPLPRHVVNIDWEVENETGEHREQDDMLGPSSGLNLESLCWDEMLIGNFSSLFTSECVQHMFSGFKVWVNQQENKSLKIAMALIIISMAALFCYVRGKMREIHQMSQGSRSGRGHESDSMIVTQPTELHGGGVRVGKITFFTNEVLGKGCEGTFVYKGLFDGRNVAVKRLLPDCFSLADREVALLRESDQHANVIRYFCTEQDHLFRYIALELASATLADLVEGRIPNKILLGLTTTDILKQATQGLSHLHSLDIVHRDIKPQNVLLSVPNFHGEVRAMISDFGLCKKLQKGRMSFSRRSGVAGTDGWIAPEMLSGSGRTTCAVDIFSMGCVFYYVHTSGKHPFGDPLRRQANILSGDSRLTDLKGSQVDQLLTGTLVKSMLSWEPLERPPAEAVLSHPLFWSKAKIMSFFQDVSDRVEKDEAATSIALQALESDGARVVRGDWRNYISDEVAQDLRRYRNYRGISVRDLLRALRNKKHHYRELSEEAQKSLGSIPEEFVSYWTERFPRLLLHSWLSMQIVRYEPVFKPYYHHSHTFSPSQVTIPADNDCESVVTSEGGDLNTASWQILKDKASPKNKRKPPGSSKKLNSGNESPKRDPRLIQRASDDDAYAWRRRYVDKFNVVVQYYSLISRLQLYVPITFSRTVTSEKQLSKPFVHENWRNGQKSVGPTDKNTNIPPLRDTPPGKTFTDIDPPSPLQT</sequence>
<feature type="region of interest" description="Disordered" evidence="19">
    <location>
        <begin position="968"/>
        <end position="1001"/>
    </location>
</feature>
<dbReference type="InterPro" id="IPR045133">
    <property type="entry name" value="IRE1/2-like"/>
</dbReference>
<evidence type="ECO:0000256" key="2">
    <source>
        <dbReference type="ARBA" id="ARBA00004115"/>
    </source>
</evidence>
<dbReference type="GO" id="GO:0010468">
    <property type="term" value="P:regulation of gene expression"/>
    <property type="evidence" value="ECO:0007669"/>
    <property type="project" value="UniProtKB-ARBA"/>
</dbReference>
<keyword evidence="24" id="KW-1185">Reference proteome</keyword>
<evidence type="ECO:0000256" key="11">
    <source>
        <dbReference type="ARBA" id="ARBA00022801"/>
    </source>
</evidence>
<evidence type="ECO:0000256" key="7">
    <source>
        <dbReference type="ARBA" id="ARBA00022692"/>
    </source>
</evidence>
<keyword evidence="16" id="KW-0511">Multifunctional enzyme</keyword>
<evidence type="ECO:0000256" key="19">
    <source>
        <dbReference type="SAM" id="MobiDB-lite"/>
    </source>
</evidence>
<evidence type="ECO:0000256" key="20">
    <source>
        <dbReference type="SAM" id="SignalP"/>
    </source>
</evidence>
<gene>
    <name evidence="23" type="ORF">ONE63_007875</name>
</gene>
<comment type="cofactor">
    <cofactor evidence="1">
        <name>Mg(2+)</name>
        <dbReference type="ChEBI" id="CHEBI:18420"/>
    </cofactor>
</comment>
<feature type="compositionally biased region" description="Polar residues" evidence="19">
    <location>
        <begin position="1060"/>
        <end position="1075"/>
    </location>
</feature>
<dbReference type="PROSITE" id="PS00108">
    <property type="entry name" value="PROTEIN_KINASE_ST"/>
    <property type="match status" value="1"/>
</dbReference>
<evidence type="ECO:0000259" key="22">
    <source>
        <dbReference type="PROSITE" id="PS51392"/>
    </source>
</evidence>
<dbReference type="InterPro" id="IPR018391">
    <property type="entry name" value="PQQ_b-propeller_rpt"/>
</dbReference>
<evidence type="ECO:0000256" key="13">
    <source>
        <dbReference type="ARBA" id="ARBA00022840"/>
    </source>
</evidence>
<evidence type="ECO:0000256" key="15">
    <source>
        <dbReference type="ARBA" id="ARBA00023136"/>
    </source>
</evidence>
<dbReference type="FunFam" id="3.30.200.20:FF:000077">
    <property type="entry name" value="Putative Serine/threonine-protein kinase/endoribonuclease IRE1"/>
    <property type="match status" value="1"/>
</dbReference>
<evidence type="ECO:0000256" key="3">
    <source>
        <dbReference type="ARBA" id="ARBA00012513"/>
    </source>
</evidence>
<dbReference type="GO" id="GO:0016787">
    <property type="term" value="F:hydrolase activity"/>
    <property type="evidence" value="ECO:0007669"/>
    <property type="project" value="UniProtKB-KW"/>
</dbReference>
<comment type="catalytic activity">
    <reaction evidence="17">
        <text>L-threonyl-[protein] + ATP = O-phospho-L-threonyl-[protein] + ADP + H(+)</text>
        <dbReference type="Rhea" id="RHEA:46608"/>
        <dbReference type="Rhea" id="RHEA-COMP:11060"/>
        <dbReference type="Rhea" id="RHEA-COMP:11605"/>
        <dbReference type="ChEBI" id="CHEBI:15378"/>
        <dbReference type="ChEBI" id="CHEBI:30013"/>
        <dbReference type="ChEBI" id="CHEBI:30616"/>
        <dbReference type="ChEBI" id="CHEBI:61977"/>
        <dbReference type="ChEBI" id="CHEBI:456216"/>
        <dbReference type="EC" id="2.7.11.1"/>
    </reaction>
</comment>
<accession>A0AAV7XT59</accession>
<dbReference type="GO" id="GO:0080090">
    <property type="term" value="P:regulation of primary metabolic process"/>
    <property type="evidence" value="ECO:0007669"/>
    <property type="project" value="UniProtKB-ARBA"/>
</dbReference>
<keyword evidence="7" id="KW-0812">Transmembrane</keyword>
<dbReference type="SMART" id="SM00564">
    <property type="entry name" value="PQQ"/>
    <property type="match status" value="5"/>
</dbReference>
<dbReference type="InterPro" id="IPR015943">
    <property type="entry name" value="WD40/YVTN_repeat-like_dom_sf"/>
</dbReference>